<dbReference type="PANTHER" id="PTHR43493">
    <property type="entry name" value="DNA GYRASE/TOPOISOMERASE SUBUNIT A"/>
    <property type="match status" value="1"/>
</dbReference>
<dbReference type="NCBIfam" id="NF009397">
    <property type="entry name" value="PRK12758.1"/>
    <property type="match status" value="1"/>
</dbReference>
<comment type="caution">
    <text evidence="10">The sequence shown here is derived from an EMBL/GenBank/DDBJ whole genome shotgun (WGS) entry which is preliminary data.</text>
</comment>
<keyword evidence="7" id="KW-0175">Coiled coil</keyword>
<dbReference type="InterPro" id="IPR050220">
    <property type="entry name" value="Type_II_DNA_Topoisomerases"/>
</dbReference>
<keyword evidence="11" id="KW-1185">Reference proteome</keyword>
<dbReference type="SUPFAM" id="SSF56719">
    <property type="entry name" value="Type II DNA topoisomerase"/>
    <property type="match status" value="1"/>
</dbReference>
<dbReference type="SMART" id="SM00434">
    <property type="entry name" value="TOP4c"/>
    <property type="match status" value="1"/>
</dbReference>
<evidence type="ECO:0000256" key="3">
    <source>
        <dbReference type="ARBA" id="ARBA00023029"/>
    </source>
</evidence>
<dbReference type="Gene3D" id="3.30.1360.40">
    <property type="match status" value="1"/>
</dbReference>
<evidence type="ECO:0000313" key="10">
    <source>
        <dbReference type="EMBL" id="NIJ46261.1"/>
    </source>
</evidence>
<evidence type="ECO:0000256" key="4">
    <source>
        <dbReference type="ARBA" id="ARBA00023125"/>
    </source>
</evidence>
<evidence type="ECO:0000256" key="6">
    <source>
        <dbReference type="PROSITE-ProRule" id="PRU01384"/>
    </source>
</evidence>
<dbReference type="InterPro" id="IPR013758">
    <property type="entry name" value="Topo_IIA_A/C_ab"/>
</dbReference>
<evidence type="ECO:0000259" key="9">
    <source>
        <dbReference type="PROSITE" id="PS52040"/>
    </source>
</evidence>
<keyword evidence="4 6" id="KW-0238">DNA-binding</keyword>
<dbReference type="Pfam" id="PF00521">
    <property type="entry name" value="DNA_topoisoIV"/>
    <property type="match status" value="1"/>
</dbReference>
<feature type="coiled-coil region" evidence="7">
    <location>
        <begin position="425"/>
        <end position="452"/>
    </location>
</feature>
<reference evidence="10 11" key="1">
    <citation type="submission" date="2020-03" db="EMBL/GenBank/DDBJ databases">
        <title>Genomic Encyclopedia of Type Strains, Phase IV (KMG-IV): sequencing the most valuable type-strain genomes for metagenomic binning, comparative biology and taxonomic classification.</title>
        <authorList>
            <person name="Goeker M."/>
        </authorList>
    </citation>
    <scope>NUCLEOTIDE SEQUENCE [LARGE SCALE GENOMIC DNA]</scope>
    <source>
        <strain evidence="10 11">DSM 101599</strain>
    </source>
</reference>
<dbReference type="InterPro" id="IPR013760">
    <property type="entry name" value="Topo_IIA-like_dom_sf"/>
</dbReference>
<dbReference type="PROSITE" id="PS52040">
    <property type="entry name" value="TOPO_IIA"/>
    <property type="match status" value="1"/>
</dbReference>
<evidence type="ECO:0000256" key="7">
    <source>
        <dbReference type="SAM" id="Coils"/>
    </source>
</evidence>
<dbReference type="InterPro" id="IPR013757">
    <property type="entry name" value="Topo_IIA_A_a_sf"/>
</dbReference>
<accession>A0ABX0UGD9</accession>
<sequence>MQDDINNQEESEFENHKEVESQETITKVTGMYKEWFLDYASYVILERAVPAIADGFKPVQRRIMQSMKDLDDGRYNKVANLVGHCMQYHPHGDASISDAMVQIGQKELLIDMQGNWGNILTGDRAAAARYIEARLSKFALEVVFNPKTTDWQASYDGRRKEPINLPVKFPMLLAQGGEGIAVGLSTKILPHNFNELIDASIKILKGRSFTLFPDFLTGGIVDVTNYNDGARGGKVRVRAKIAQLDKKTLVINEIPFGTTTSSLIESILKANDKGKIKIKQIEDNTARNVEILIHLAPGISPDKTIDALYAFTNCGISISPLCCVIQDHKPVFIGVSDILKISTNNTLHLLKRELEIQLGELQEKWHFASLERIFIENRIYRDIEEESTWDGVITAIDRGLKPHTTHLKRAVTEEDIVRLTEIRIKRISKFDIDKAKQLIESLEDEIAVVKNYLDNLIEFAINYFKSLKEKYGKDKPRLTEIRTFDDIEATKVVMRNEKLYVNRVEGFVGTSLKRDEFVADCADIDDVIVFRKDGVMMVTKAAQKTFVGKDIIHIAIFKKSDKRTIYNMMYRDGRSGPSYMKRFNVTAVTRDREYDLTAGNKGSVVLHFTANPNGEAETVGVELKPLAGLKKLKWDIDFSDLIIKGRSSKGNLITKYPVKKIEFKSAGTSTLKPRKIWFDDTVQRLNVDGRGELLGEFTSKDKLLIATQSGKIKTITPALTTHFEDDMVVLEKWNPNKPISAVYYEGEKEKYYIKRFVIDTPDKEELFISEHPKTQLQIVVTDYRPNVEVVFSKRNLDNLVIDLEDFIAIKGIKALGNQLTEDKIKLVNRLEALPYTPEENEIETEEEISKDDQPRLF</sequence>
<evidence type="ECO:0000256" key="8">
    <source>
        <dbReference type="SAM" id="MobiDB-lite"/>
    </source>
</evidence>
<dbReference type="PANTHER" id="PTHR43493:SF5">
    <property type="entry name" value="DNA GYRASE SUBUNIT A, CHLOROPLASTIC_MITOCHONDRIAL"/>
    <property type="match status" value="1"/>
</dbReference>
<feature type="compositionally biased region" description="Acidic residues" evidence="8">
    <location>
        <begin position="838"/>
        <end position="849"/>
    </location>
</feature>
<organism evidence="10 11">
    <name type="scientific">Wenyingzhuangia heitensis</name>
    <dbReference type="NCBI Taxonomy" id="1487859"/>
    <lineage>
        <taxon>Bacteria</taxon>
        <taxon>Pseudomonadati</taxon>
        <taxon>Bacteroidota</taxon>
        <taxon>Flavobacteriia</taxon>
        <taxon>Flavobacteriales</taxon>
        <taxon>Flavobacteriaceae</taxon>
        <taxon>Wenyingzhuangia</taxon>
    </lineage>
</organism>
<feature type="domain" description="Topo IIA-type catalytic" evidence="9">
    <location>
        <begin position="49"/>
        <end position="492"/>
    </location>
</feature>
<dbReference type="RefSeq" id="WP_167190019.1">
    <property type="nucleotide sequence ID" value="NZ_JAASQL010000005.1"/>
</dbReference>
<feature type="region of interest" description="Disordered" evidence="8">
    <location>
        <begin position="1"/>
        <end position="20"/>
    </location>
</feature>
<gene>
    <name evidence="10" type="ORF">FHR24_002745</name>
</gene>
<dbReference type="NCBIfam" id="NF007209">
    <property type="entry name" value="PRK09631.1"/>
    <property type="match status" value="1"/>
</dbReference>
<feature type="active site" description="O-(5'-phospho-DNA)-tyrosine intermediate" evidence="6">
    <location>
        <position position="130"/>
    </location>
</feature>
<evidence type="ECO:0000256" key="2">
    <source>
        <dbReference type="ARBA" id="ARBA00008263"/>
    </source>
</evidence>
<feature type="compositionally biased region" description="Acidic residues" evidence="8">
    <location>
        <begin position="1"/>
        <end position="12"/>
    </location>
</feature>
<keyword evidence="3 6" id="KW-0799">Topoisomerase</keyword>
<dbReference type="InterPro" id="IPR002205">
    <property type="entry name" value="Topo_IIA_dom_A"/>
</dbReference>
<evidence type="ECO:0000256" key="1">
    <source>
        <dbReference type="ARBA" id="ARBA00000185"/>
    </source>
</evidence>
<feature type="region of interest" description="Disordered" evidence="8">
    <location>
        <begin position="838"/>
        <end position="857"/>
    </location>
</feature>
<comment type="similarity">
    <text evidence="2">Belongs to the type II topoisomerase GyrA/ParC subunit family.</text>
</comment>
<dbReference type="Gene3D" id="1.10.268.10">
    <property type="entry name" value="Topoisomerase, domain 3"/>
    <property type="match status" value="1"/>
</dbReference>
<dbReference type="EMBL" id="JAASQL010000005">
    <property type="protein sequence ID" value="NIJ46261.1"/>
    <property type="molecule type" value="Genomic_DNA"/>
</dbReference>
<dbReference type="Proteomes" id="UP000745859">
    <property type="component" value="Unassembled WGS sequence"/>
</dbReference>
<dbReference type="GO" id="GO:0016853">
    <property type="term" value="F:isomerase activity"/>
    <property type="evidence" value="ECO:0007669"/>
    <property type="project" value="UniProtKB-KW"/>
</dbReference>
<dbReference type="Gene3D" id="3.90.199.10">
    <property type="entry name" value="Topoisomerase II, domain 5"/>
    <property type="match status" value="1"/>
</dbReference>
<proteinExistence type="inferred from homology"/>
<comment type="catalytic activity">
    <reaction evidence="1 6">
        <text>ATP-dependent breakage, passage and rejoining of double-stranded DNA.</text>
        <dbReference type="EC" id="5.6.2.2"/>
    </reaction>
</comment>
<evidence type="ECO:0000256" key="5">
    <source>
        <dbReference type="ARBA" id="ARBA00023235"/>
    </source>
</evidence>
<evidence type="ECO:0000313" key="11">
    <source>
        <dbReference type="Proteomes" id="UP000745859"/>
    </source>
</evidence>
<name>A0ABX0UGD9_9FLAO</name>
<dbReference type="EC" id="5.99.1.-" evidence="10"/>
<protein>
    <submittedName>
        <fullName evidence="10">Topoisomerase-4 subunit A</fullName>
        <ecNumber evidence="10">5.99.1.-</ecNumber>
    </submittedName>
</protein>
<keyword evidence="5 6" id="KW-0413">Isomerase</keyword>